<keyword evidence="3" id="KW-0052">Apoplast</keyword>
<keyword evidence="9" id="KW-0732">Signal</keyword>
<dbReference type="InterPro" id="IPR011051">
    <property type="entry name" value="RmlC_Cupin_sf"/>
</dbReference>
<dbReference type="EMBL" id="JASCZI010030223">
    <property type="protein sequence ID" value="MED6118924.1"/>
    <property type="molecule type" value="Genomic_DNA"/>
</dbReference>
<comment type="similarity">
    <text evidence="2">Belongs to the germin family.</text>
</comment>
<feature type="chain" id="PRO_5045844639" description="Cupin type-1 domain-containing protein" evidence="9">
    <location>
        <begin position="23"/>
        <end position="173"/>
    </location>
</feature>
<dbReference type="Gene3D" id="2.60.120.10">
    <property type="entry name" value="Jelly Rolls"/>
    <property type="match status" value="2"/>
</dbReference>
<keyword evidence="7" id="KW-0325">Glycoprotein</keyword>
<evidence type="ECO:0000256" key="3">
    <source>
        <dbReference type="ARBA" id="ARBA00022523"/>
    </source>
</evidence>
<evidence type="ECO:0000256" key="2">
    <source>
        <dbReference type="ARBA" id="ARBA00007456"/>
    </source>
</evidence>
<name>A0ABU6R6G5_9FABA</name>
<keyword evidence="4" id="KW-0964">Secreted</keyword>
<keyword evidence="6" id="KW-1015">Disulfide bond</keyword>
<evidence type="ECO:0000256" key="7">
    <source>
        <dbReference type="ARBA" id="ARBA00023180"/>
    </source>
</evidence>
<evidence type="ECO:0000256" key="4">
    <source>
        <dbReference type="ARBA" id="ARBA00022525"/>
    </source>
</evidence>
<evidence type="ECO:0000256" key="1">
    <source>
        <dbReference type="ARBA" id="ARBA00004271"/>
    </source>
</evidence>
<gene>
    <name evidence="11" type="ORF">PIB30_007084</name>
</gene>
<reference evidence="11 12" key="1">
    <citation type="journal article" date="2023" name="Plants (Basel)">
        <title>Bridging the Gap: Combining Genomics and Transcriptomics Approaches to Understand Stylosanthes scabra, an Orphan Legume from the Brazilian Caatinga.</title>
        <authorList>
            <person name="Ferreira-Neto J.R.C."/>
            <person name="da Silva M.D."/>
            <person name="Binneck E."/>
            <person name="de Melo N.F."/>
            <person name="da Silva R.H."/>
            <person name="de Melo A.L.T.M."/>
            <person name="Pandolfi V."/>
            <person name="Bustamante F.O."/>
            <person name="Brasileiro-Vidal A.C."/>
            <person name="Benko-Iseppon A.M."/>
        </authorList>
    </citation>
    <scope>NUCLEOTIDE SEQUENCE [LARGE SCALE GENOMIC DNA]</scope>
    <source>
        <tissue evidence="11">Leaves</tissue>
    </source>
</reference>
<feature type="signal peptide" evidence="9">
    <location>
        <begin position="1"/>
        <end position="22"/>
    </location>
</feature>
<evidence type="ECO:0000313" key="12">
    <source>
        <dbReference type="Proteomes" id="UP001341840"/>
    </source>
</evidence>
<dbReference type="Proteomes" id="UP001341840">
    <property type="component" value="Unassembled WGS sequence"/>
</dbReference>
<dbReference type="InterPro" id="IPR001929">
    <property type="entry name" value="Germin"/>
</dbReference>
<keyword evidence="12" id="KW-1185">Reference proteome</keyword>
<evidence type="ECO:0000259" key="10">
    <source>
        <dbReference type="SMART" id="SM00835"/>
    </source>
</evidence>
<dbReference type="InterPro" id="IPR019780">
    <property type="entry name" value="Germin_Mn-BS"/>
</dbReference>
<evidence type="ECO:0000256" key="5">
    <source>
        <dbReference type="ARBA" id="ARBA00022723"/>
    </source>
</evidence>
<dbReference type="SMART" id="SM00835">
    <property type="entry name" value="Cupin_1"/>
    <property type="match status" value="1"/>
</dbReference>
<organism evidence="11 12">
    <name type="scientific">Stylosanthes scabra</name>
    <dbReference type="NCBI Taxonomy" id="79078"/>
    <lineage>
        <taxon>Eukaryota</taxon>
        <taxon>Viridiplantae</taxon>
        <taxon>Streptophyta</taxon>
        <taxon>Embryophyta</taxon>
        <taxon>Tracheophyta</taxon>
        <taxon>Spermatophyta</taxon>
        <taxon>Magnoliopsida</taxon>
        <taxon>eudicotyledons</taxon>
        <taxon>Gunneridae</taxon>
        <taxon>Pentapetalae</taxon>
        <taxon>rosids</taxon>
        <taxon>fabids</taxon>
        <taxon>Fabales</taxon>
        <taxon>Fabaceae</taxon>
        <taxon>Papilionoideae</taxon>
        <taxon>50 kb inversion clade</taxon>
        <taxon>dalbergioids sensu lato</taxon>
        <taxon>Dalbergieae</taxon>
        <taxon>Pterocarpus clade</taxon>
        <taxon>Stylosanthes</taxon>
    </lineage>
</organism>
<dbReference type="PROSITE" id="PS00725">
    <property type="entry name" value="GERMIN"/>
    <property type="match status" value="1"/>
</dbReference>
<dbReference type="InterPro" id="IPR006045">
    <property type="entry name" value="Cupin_1"/>
</dbReference>
<dbReference type="InterPro" id="IPR014710">
    <property type="entry name" value="RmlC-like_jellyroll"/>
</dbReference>
<evidence type="ECO:0000256" key="6">
    <source>
        <dbReference type="ARBA" id="ARBA00023157"/>
    </source>
</evidence>
<comment type="subcellular location">
    <subcellularLocation>
        <location evidence="1">Secreted</location>
        <location evidence="1">Extracellular space</location>
        <location evidence="1">Apoplast</location>
    </subcellularLocation>
</comment>
<dbReference type="SUPFAM" id="SSF51182">
    <property type="entry name" value="RmlC-like cupins"/>
    <property type="match status" value="1"/>
</dbReference>
<accession>A0ABU6R6G5</accession>
<proteinExistence type="inferred from homology"/>
<dbReference type="PANTHER" id="PTHR31238">
    <property type="entry name" value="GERMIN-LIKE PROTEIN SUBFAMILY 3 MEMBER 3"/>
    <property type="match status" value="1"/>
</dbReference>
<comment type="caution">
    <text evidence="11">The sequence shown here is derived from an EMBL/GenBank/DDBJ whole genome shotgun (WGS) entry which is preliminary data.</text>
</comment>
<sequence>MSIILFFLFALVSSTSIITVQSFCVADLKAAQTPSGYLCKAPESVKVDDFVFTGLDPQNTTNGISISPAFVDQIPGLNGLGFAAARLDMDVGGVVPMHTHPDASEMLIIVHGTMNSGKGKATVYLAFSSSNPSVQLVDVALFGNNLSSDLVTKTTYLDLYEVKKLKGVFGGSG</sequence>
<keyword evidence="5" id="KW-0479">Metal-binding</keyword>
<protein>
    <recommendedName>
        <fullName evidence="10">Cupin type-1 domain-containing protein</fullName>
    </recommendedName>
</protein>
<dbReference type="Pfam" id="PF00190">
    <property type="entry name" value="Cupin_1"/>
    <property type="match status" value="1"/>
</dbReference>
<keyword evidence="8" id="KW-0464">Manganese</keyword>
<dbReference type="CDD" id="cd02241">
    <property type="entry name" value="cupin_OxOx"/>
    <property type="match status" value="1"/>
</dbReference>
<evidence type="ECO:0000313" key="11">
    <source>
        <dbReference type="EMBL" id="MED6118924.1"/>
    </source>
</evidence>
<evidence type="ECO:0000256" key="8">
    <source>
        <dbReference type="ARBA" id="ARBA00023211"/>
    </source>
</evidence>
<feature type="domain" description="Cupin type-1" evidence="10">
    <location>
        <begin position="53"/>
        <end position="163"/>
    </location>
</feature>
<evidence type="ECO:0000256" key="9">
    <source>
        <dbReference type="SAM" id="SignalP"/>
    </source>
</evidence>